<evidence type="ECO:0000313" key="3">
    <source>
        <dbReference type="EMBL" id="RGB90577.1"/>
    </source>
</evidence>
<name>A0A3E2U335_9FIRM</name>
<dbReference type="Pfam" id="PF03432">
    <property type="entry name" value="Relaxase"/>
    <property type="match status" value="1"/>
</dbReference>
<evidence type="ECO:0000256" key="1">
    <source>
        <dbReference type="SAM" id="Coils"/>
    </source>
</evidence>
<reference evidence="3 4" key="1">
    <citation type="submission" date="2018-08" db="EMBL/GenBank/DDBJ databases">
        <title>A genome reference for cultivated species of the human gut microbiota.</title>
        <authorList>
            <person name="Zou Y."/>
            <person name="Xue W."/>
            <person name="Luo G."/>
        </authorList>
    </citation>
    <scope>NUCLEOTIDE SEQUENCE [LARGE SCALE GENOMIC DNA]</scope>
    <source>
        <strain evidence="3 4">AF31-14AC</strain>
    </source>
</reference>
<dbReference type="EMBL" id="QVES01000001">
    <property type="protein sequence ID" value="RGB90577.1"/>
    <property type="molecule type" value="Genomic_DNA"/>
</dbReference>
<protein>
    <submittedName>
        <fullName evidence="3">Rlx protein</fullName>
    </submittedName>
</protein>
<sequence>MAILKHIASKNSNYGSAIDYLKYQHDEFHLVPVLDESGNMLLREEFYLDGLNCNPETFDLECELLNQQHHKNNTYDEIKSHHYIISHDPRDNADHDLTGERAQAIGLEYAKANFPGHQALVCTHTDGNNGTGNIHTHIIINSLRKFDIEPQTYTERPIDCKAGYKHHLTKDYLKHLQKSLMDICQREGLHQVDLLSPAADKITQQEYHAQRRGQLNLDIANMELLGDGITPMHTTFETDKEKIRNAISDIAERATSFDEFQRLLKAEYGILVKDHRGRFSYLPADRQKFISARALGSNYDRDRLLRIFAENARNKERNNPHWAADDPMAILFIKSDLRLVVDLQTCVKAQQSRAYAQKVKISNLQQMARTVAYVQEHGYDSYEKLSDTTNTIQSKMAKARSDAKFTEAKLKKVNEQICYLGQYLSTKSVYGDFLKSGNKKSFRQAHAEDIAKYEEALRILKQHSPDGKFPTMKDLRAEKEQLTIQKDAQYDTYHYFKDYHRELQTVCANIDNILGTEREVQRKQQQSRKNEHSL</sequence>
<evidence type="ECO:0000313" key="4">
    <source>
        <dbReference type="Proteomes" id="UP000260782"/>
    </source>
</evidence>
<dbReference type="AlphaFoldDB" id="A0A3E2U335"/>
<keyword evidence="1" id="KW-0175">Coiled coil</keyword>
<evidence type="ECO:0000259" key="2">
    <source>
        <dbReference type="Pfam" id="PF03432"/>
    </source>
</evidence>
<proteinExistence type="predicted"/>
<gene>
    <name evidence="3" type="ORF">DWZ25_01920</name>
</gene>
<dbReference type="RefSeq" id="WP_117529437.1">
    <property type="nucleotide sequence ID" value="NZ_QVES01000001.1"/>
</dbReference>
<dbReference type="Proteomes" id="UP000260782">
    <property type="component" value="Unassembled WGS sequence"/>
</dbReference>
<dbReference type="InterPro" id="IPR005094">
    <property type="entry name" value="Endonuclease_MobA/VirD2"/>
</dbReference>
<accession>A0A3E2U335</accession>
<comment type="caution">
    <text evidence="3">The sequence shown here is derived from an EMBL/GenBank/DDBJ whole genome shotgun (WGS) entry which is preliminary data.</text>
</comment>
<organism evidence="3 4">
    <name type="scientific">Faecalibacterium prausnitzii</name>
    <dbReference type="NCBI Taxonomy" id="853"/>
    <lineage>
        <taxon>Bacteria</taxon>
        <taxon>Bacillati</taxon>
        <taxon>Bacillota</taxon>
        <taxon>Clostridia</taxon>
        <taxon>Eubacteriales</taxon>
        <taxon>Oscillospiraceae</taxon>
        <taxon>Faecalibacterium</taxon>
    </lineage>
</organism>
<feature type="coiled-coil region" evidence="1">
    <location>
        <begin position="443"/>
        <end position="492"/>
    </location>
</feature>
<feature type="domain" description="MobA/VirD2-like nuclease" evidence="2">
    <location>
        <begin position="45"/>
        <end position="189"/>
    </location>
</feature>